<protein>
    <submittedName>
        <fullName evidence="2">Putative 3-dehydroshikimate dehydratase protein</fullName>
    </submittedName>
</protein>
<evidence type="ECO:0000313" key="3">
    <source>
        <dbReference type="Proteomes" id="UP000014074"/>
    </source>
</evidence>
<proteinExistence type="predicted"/>
<dbReference type="SUPFAM" id="SSF51658">
    <property type="entry name" value="Xylose isomerase-like"/>
    <property type="match status" value="1"/>
</dbReference>
<dbReference type="RefSeq" id="XP_007914488.1">
    <property type="nucleotide sequence ID" value="XM_007916297.1"/>
</dbReference>
<dbReference type="InterPro" id="IPR050312">
    <property type="entry name" value="IolE/XylAMocC-like"/>
</dbReference>
<dbReference type="PANTHER" id="PTHR12110">
    <property type="entry name" value="HYDROXYPYRUVATE ISOMERASE"/>
    <property type="match status" value="1"/>
</dbReference>
<gene>
    <name evidence="2" type="ORF">UCRPA7_3811</name>
</gene>
<dbReference type="eggNOG" id="ENOG502S1RE">
    <property type="taxonomic scope" value="Eukaryota"/>
</dbReference>
<dbReference type="GeneID" id="19324197"/>
<dbReference type="AlphaFoldDB" id="R8BN17"/>
<sequence>MALSKVGITSISLGRSYARHQFVDRLAAAQQFGFDGIELAYEDLLAVTRGLNHDGVNNEPVRDALMSAARLVKDLCAQHDLEIICLQPFSQYEGLVDDEIHDGRIYQLHLWVMIAHELNTDLIQIPSNYLPADELTRDVAHMVRDLQEAADIGAAANPPIRFAYEAICWGTCVNTWEQSWNIVKAVDRDNFGLCLDTFHIAGRVFADPTVPDGKMPNAQQAVNDTLDRLVKEVDVKKVFYIQVVDAEKLTKPLVQGHEYYNKEQPARMSWSRNCRLFYGEEDLGAYLPIKQIATAIFDGLGYTGWVSLELFNVRMLDEGEEVPSDLAYRGAKSWHKLARDMNLRVGSSVREDS</sequence>
<organism evidence="2 3">
    <name type="scientific">Phaeoacremonium minimum (strain UCR-PA7)</name>
    <name type="common">Esca disease fungus</name>
    <name type="synonym">Togninia minima</name>
    <dbReference type="NCBI Taxonomy" id="1286976"/>
    <lineage>
        <taxon>Eukaryota</taxon>
        <taxon>Fungi</taxon>
        <taxon>Dikarya</taxon>
        <taxon>Ascomycota</taxon>
        <taxon>Pezizomycotina</taxon>
        <taxon>Sordariomycetes</taxon>
        <taxon>Sordariomycetidae</taxon>
        <taxon>Togniniales</taxon>
        <taxon>Togniniaceae</taxon>
        <taxon>Phaeoacremonium</taxon>
    </lineage>
</organism>
<name>R8BN17_PHAM7</name>
<evidence type="ECO:0000313" key="2">
    <source>
        <dbReference type="EMBL" id="EOO00788.1"/>
    </source>
</evidence>
<dbReference type="EMBL" id="KB933061">
    <property type="protein sequence ID" value="EOO00788.1"/>
    <property type="molecule type" value="Genomic_DNA"/>
</dbReference>
<accession>R8BN17</accession>
<dbReference type="InterPro" id="IPR036237">
    <property type="entry name" value="Xyl_isomerase-like_sf"/>
</dbReference>
<dbReference type="PANTHER" id="PTHR12110:SF21">
    <property type="entry name" value="XYLOSE ISOMERASE-LIKE TIM BARREL DOMAIN-CONTAINING PROTEIN"/>
    <property type="match status" value="1"/>
</dbReference>
<reference evidence="3" key="1">
    <citation type="journal article" date="2013" name="Genome Announc.">
        <title>Draft genome sequence of the ascomycete Phaeoacremonium aleophilum strain UCR-PA7, a causal agent of the esca disease complex in grapevines.</title>
        <authorList>
            <person name="Blanco-Ulate B."/>
            <person name="Rolshausen P."/>
            <person name="Cantu D."/>
        </authorList>
    </citation>
    <scope>NUCLEOTIDE SEQUENCE [LARGE SCALE GENOMIC DNA]</scope>
    <source>
        <strain evidence="3">UCR-PA7</strain>
    </source>
</reference>
<evidence type="ECO:0000259" key="1">
    <source>
        <dbReference type="Pfam" id="PF01261"/>
    </source>
</evidence>
<feature type="domain" description="Xylose isomerase-like TIM barrel" evidence="1">
    <location>
        <begin position="26"/>
        <end position="323"/>
    </location>
</feature>
<dbReference type="KEGG" id="tmn:UCRPA7_3811"/>
<keyword evidence="3" id="KW-1185">Reference proteome</keyword>
<dbReference type="HOGENOM" id="CLU_035063_0_0_1"/>
<dbReference type="InterPro" id="IPR013022">
    <property type="entry name" value="Xyl_isomerase-like_TIM-brl"/>
</dbReference>
<dbReference type="Gene3D" id="3.20.20.150">
    <property type="entry name" value="Divalent-metal-dependent TIM barrel enzymes"/>
    <property type="match status" value="1"/>
</dbReference>
<dbReference type="Pfam" id="PF01261">
    <property type="entry name" value="AP_endonuc_2"/>
    <property type="match status" value="1"/>
</dbReference>
<dbReference type="OrthoDB" id="5360893at2759"/>
<dbReference type="Proteomes" id="UP000014074">
    <property type="component" value="Unassembled WGS sequence"/>
</dbReference>